<organism evidence="1 2">
    <name type="scientific">Sorangium cellulosum</name>
    <name type="common">Polyangium cellulosum</name>
    <dbReference type="NCBI Taxonomy" id="56"/>
    <lineage>
        <taxon>Bacteria</taxon>
        <taxon>Pseudomonadati</taxon>
        <taxon>Myxococcota</taxon>
        <taxon>Polyangia</taxon>
        <taxon>Polyangiales</taxon>
        <taxon>Polyangiaceae</taxon>
        <taxon>Sorangium</taxon>
    </lineage>
</organism>
<sequence>MAWSFLPPWIDLESVSLSLDLPARTTLKRVAVATLATSAATGATALRLTLAPALLRVAFEPYLVIDLPPPLGDMGLQQVEYDLRSGAMTPNVFYTGGLVRVGKEAAEDEARAFLRGLVTSTPMAIPPYDPTTDPDLVLTVRQVLSNLEAEGGGVAFRGASLSARATLREELAGAVGRDGFRIPAGATIVARVDVEGTTRAELEASPRVKRIQVDCSSVVLRKDGVDQADVRRFIVRRGGEITVEQVEPLGALGQAAGLESLVRLFGALATGGDAAALDPRRIEPSVVEGLVKEEIARALRPALVDWVQQNAEIVVGMDLRQVLGITDGAGVA</sequence>
<dbReference type="AlphaFoldDB" id="A0A4P2PSY0"/>
<gene>
    <name evidence="1" type="ORF">SOCEGT47_001510</name>
</gene>
<dbReference type="EMBL" id="CP012670">
    <property type="protein sequence ID" value="AUX19699.1"/>
    <property type="molecule type" value="Genomic_DNA"/>
</dbReference>
<name>A0A4P2PSY0_SORCE</name>
<dbReference type="Proteomes" id="UP000295781">
    <property type="component" value="Chromosome"/>
</dbReference>
<protein>
    <submittedName>
        <fullName evidence="1">Uncharacterized protein</fullName>
    </submittedName>
</protein>
<reference evidence="1 2" key="1">
    <citation type="submission" date="2015-09" db="EMBL/GenBank/DDBJ databases">
        <title>Sorangium comparison.</title>
        <authorList>
            <person name="Zaburannyi N."/>
            <person name="Bunk B."/>
            <person name="Overmann J."/>
            <person name="Mueller R."/>
        </authorList>
    </citation>
    <scope>NUCLEOTIDE SEQUENCE [LARGE SCALE GENOMIC DNA]</scope>
    <source>
        <strain evidence="1 2">So ceGT47</strain>
    </source>
</reference>
<dbReference type="OrthoDB" id="5493383at2"/>
<evidence type="ECO:0000313" key="1">
    <source>
        <dbReference type="EMBL" id="AUX19699.1"/>
    </source>
</evidence>
<dbReference type="RefSeq" id="WP_129344351.1">
    <property type="nucleotide sequence ID" value="NZ_CP012670.1"/>
</dbReference>
<accession>A0A4P2PSY0</accession>
<evidence type="ECO:0000313" key="2">
    <source>
        <dbReference type="Proteomes" id="UP000295781"/>
    </source>
</evidence>
<proteinExistence type="predicted"/>